<dbReference type="OrthoDB" id="7283144at2"/>
<keyword evidence="1" id="KW-0472">Membrane</keyword>
<keyword evidence="1" id="KW-1133">Transmembrane helix</keyword>
<dbReference type="STRING" id="1120919.GCA_000429165_00881"/>
<dbReference type="AlphaFoldDB" id="A0A511X7S4"/>
<reference evidence="2 3" key="1">
    <citation type="submission" date="2019-07" db="EMBL/GenBank/DDBJ databases">
        <title>Whole genome shotgun sequence of Acetobacter nitrogenifigens NBRC 105050.</title>
        <authorList>
            <person name="Hosoyama A."/>
            <person name="Uohara A."/>
            <person name="Ohji S."/>
            <person name="Ichikawa N."/>
        </authorList>
    </citation>
    <scope>NUCLEOTIDE SEQUENCE [LARGE SCALE GENOMIC DNA]</scope>
    <source>
        <strain evidence="2 3">NBRC 105050</strain>
    </source>
</reference>
<evidence type="ECO:0000313" key="3">
    <source>
        <dbReference type="Proteomes" id="UP000321635"/>
    </source>
</evidence>
<keyword evidence="1" id="KW-0812">Transmembrane</keyword>
<organism evidence="2 3">
    <name type="scientific">Acetobacter nitrogenifigens DSM 23921 = NBRC 105050</name>
    <dbReference type="NCBI Taxonomy" id="1120919"/>
    <lineage>
        <taxon>Bacteria</taxon>
        <taxon>Pseudomonadati</taxon>
        <taxon>Pseudomonadota</taxon>
        <taxon>Alphaproteobacteria</taxon>
        <taxon>Acetobacterales</taxon>
        <taxon>Acetobacteraceae</taxon>
        <taxon>Acetobacter</taxon>
    </lineage>
</organism>
<dbReference type="EMBL" id="BJYF01000003">
    <property type="protein sequence ID" value="GEN58975.1"/>
    <property type="molecule type" value="Genomic_DNA"/>
</dbReference>
<gene>
    <name evidence="2" type="ORF">ANI02nite_08590</name>
</gene>
<protein>
    <submittedName>
        <fullName evidence="2">Uncharacterized protein</fullName>
    </submittedName>
</protein>
<sequence length="195" mass="20274">MNQGPDPLRELQPQTEANSSGLRVLVAAVAGITLIAGGGAWLNHSSSPTAQQQGQEKTAQPAGRQLTFGAEFALIAPEHAEQALQNAGYSASDQARILAGIKRREYRLVTMPIFDASGAGGVVSVQSGVVTKMVTLSQNPVSVVLPILISGEVQISPVSDPGVTGMQPGALTVLGPTLLPTIHRDEYLTMTVVAQ</sequence>
<evidence type="ECO:0000313" key="2">
    <source>
        <dbReference type="EMBL" id="GEN58975.1"/>
    </source>
</evidence>
<keyword evidence="3" id="KW-1185">Reference proteome</keyword>
<accession>A0A511X7S4</accession>
<evidence type="ECO:0000256" key="1">
    <source>
        <dbReference type="SAM" id="Phobius"/>
    </source>
</evidence>
<dbReference type="Proteomes" id="UP000321635">
    <property type="component" value="Unassembled WGS sequence"/>
</dbReference>
<name>A0A511X7S4_9PROT</name>
<proteinExistence type="predicted"/>
<feature type="transmembrane region" description="Helical" evidence="1">
    <location>
        <begin position="21"/>
        <end position="42"/>
    </location>
</feature>
<dbReference type="RefSeq" id="WP_026397035.1">
    <property type="nucleotide sequence ID" value="NZ_AUBI01000002.1"/>
</dbReference>
<comment type="caution">
    <text evidence="2">The sequence shown here is derived from an EMBL/GenBank/DDBJ whole genome shotgun (WGS) entry which is preliminary data.</text>
</comment>